<proteinExistence type="predicted"/>
<feature type="transmembrane region" description="Helical" evidence="1">
    <location>
        <begin position="452"/>
        <end position="473"/>
    </location>
</feature>
<reference evidence="2 3" key="1">
    <citation type="journal article" date="2016" name="Nat. Commun.">
        <title>Thousands of microbial genomes shed light on interconnected biogeochemical processes in an aquifer system.</title>
        <authorList>
            <person name="Anantharaman K."/>
            <person name="Brown C.T."/>
            <person name="Hug L.A."/>
            <person name="Sharon I."/>
            <person name="Castelle C.J."/>
            <person name="Probst A.J."/>
            <person name="Thomas B.C."/>
            <person name="Singh A."/>
            <person name="Wilkins M.J."/>
            <person name="Karaoz U."/>
            <person name="Brodie E.L."/>
            <person name="Williams K.H."/>
            <person name="Hubbard S.S."/>
            <person name="Banfield J.F."/>
        </authorList>
    </citation>
    <scope>NUCLEOTIDE SEQUENCE [LARGE SCALE GENOMIC DNA]</scope>
</reference>
<feature type="transmembrane region" description="Helical" evidence="1">
    <location>
        <begin position="30"/>
        <end position="55"/>
    </location>
</feature>
<dbReference type="Proteomes" id="UP000178313">
    <property type="component" value="Unassembled WGS sequence"/>
</dbReference>
<sequence>MRDFFVRHDKIVHRSLEILPGLFSWNLIFFPYWAIFVIPTFVAYFILAFNIYWFYQSFQIAISSIISHLRIQASINYDWLTDLKTFPDWQKVNHVIIIPTYKEPLYILERTFNSLANQDLPRKQLTIVLAMEKKEPEEDRLQKVGALNEKFGKTFGNFFVTVHELTPGEVVGKASNERHAGIWVKRKLVDEGGMDINYMTVTSCDADHVYHPKHFSFLTFKFLDNPERYNRFWQPAVMFYNNIWELPAITRVPNTFSSIWNLSQLSRKDRLINQQNYSLSFKLLDEVDYWDPDKIPEDWGIFFKAYYKKRGRIEVEPIYLPLHADAPQSTSLWKTLKNQYEQYKRWAWGVSDDPWIIKNYFLTPGVPFWDKTMRLIFAIWSHFMWPVNWFIITLGLTIPSILNPAFARTTLGYTIPKLSSWVLTVALLFLVVMIVIDNIYKPKRPKEVPFWRALLTPFEFVLMPIAGFFFTALPGLDAHTRLMLGKYLEYKVTEKV</sequence>
<keyword evidence="1" id="KW-0812">Transmembrane</keyword>
<dbReference type="PANTHER" id="PTHR36851">
    <property type="entry name" value="UNNAMED PRODUCT"/>
    <property type="match status" value="1"/>
</dbReference>
<dbReference type="PANTHER" id="PTHR36851:SF1">
    <property type="entry name" value="GLYCO_TRANS_2-LIKE DOMAIN-CONTAINING PROTEIN"/>
    <property type="match status" value="1"/>
</dbReference>
<name>A0A1F8AXY0_9BACT</name>
<accession>A0A1F8AXY0</accession>
<evidence type="ECO:0000313" key="2">
    <source>
        <dbReference type="EMBL" id="OGM56597.1"/>
    </source>
</evidence>
<comment type="caution">
    <text evidence="2">The sequence shown here is derived from an EMBL/GenBank/DDBJ whole genome shotgun (WGS) entry which is preliminary data.</text>
</comment>
<feature type="transmembrane region" description="Helical" evidence="1">
    <location>
        <begin position="375"/>
        <end position="398"/>
    </location>
</feature>
<gene>
    <name evidence="2" type="ORF">A3E46_00900</name>
</gene>
<dbReference type="SUPFAM" id="SSF53448">
    <property type="entry name" value="Nucleotide-diphospho-sugar transferases"/>
    <property type="match status" value="1"/>
</dbReference>
<dbReference type="InterPro" id="IPR029044">
    <property type="entry name" value="Nucleotide-diphossugar_trans"/>
</dbReference>
<evidence type="ECO:0000256" key="1">
    <source>
        <dbReference type="SAM" id="Phobius"/>
    </source>
</evidence>
<dbReference type="AlphaFoldDB" id="A0A1F8AXY0"/>
<dbReference type="STRING" id="1802513.A3E46_00900"/>
<evidence type="ECO:0000313" key="3">
    <source>
        <dbReference type="Proteomes" id="UP000178313"/>
    </source>
</evidence>
<dbReference type="EMBL" id="MGGZ01000027">
    <property type="protein sequence ID" value="OGM56597.1"/>
    <property type="molecule type" value="Genomic_DNA"/>
</dbReference>
<protein>
    <submittedName>
        <fullName evidence="2">Uncharacterized protein</fullName>
    </submittedName>
</protein>
<keyword evidence="1" id="KW-1133">Transmembrane helix</keyword>
<dbReference type="Gene3D" id="3.90.550.10">
    <property type="entry name" value="Spore Coat Polysaccharide Biosynthesis Protein SpsA, Chain A"/>
    <property type="match status" value="1"/>
</dbReference>
<keyword evidence="1" id="KW-0472">Membrane</keyword>
<feature type="transmembrane region" description="Helical" evidence="1">
    <location>
        <begin position="418"/>
        <end position="440"/>
    </location>
</feature>
<organism evidence="2 3">
    <name type="scientific">Candidatus Woesebacteria bacterium RIFCSPHIGHO2_12_FULL_46_16</name>
    <dbReference type="NCBI Taxonomy" id="1802513"/>
    <lineage>
        <taxon>Bacteria</taxon>
        <taxon>Candidatus Woeseibacteriota</taxon>
    </lineage>
</organism>